<comment type="caution">
    <text evidence="10">The sequence shown here is derived from an EMBL/GenBank/DDBJ whole genome shotgun (WGS) entry which is preliminary data.</text>
</comment>
<dbReference type="SUPFAM" id="SSF103473">
    <property type="entry name" value="MFS general substrate transporter"/>
    <property type="match status" value="1"/>
</dbReference>
<keyword evidence="7" id="KW-0458">Lysosome</keyword>
<dbReference type="AlphaFoldDB" id="A0A7J6KW93"/>
<keyword evidence="3" id="KW-0813">Transport</keyword>
<feature type="transmembrane region" description="Helical" evidence="9">
    <location>
        <begin position="347"/>
        <end position="368"/>
    </location>
</feature>
<feature type="transmembrane region" description="Helical" evidence="9">
    <location>
        <begin position="136"/>
        <end position="160"/>
    </location>
</feature>
<reference evidence="10 11" key="1">
    <citation type="submission" date="2020-04" db="EMBL/GenBank/DDBJ databases">
        <title>Perkinsus chesapeaki whole genome sequence.</title>
        <authorList>
            <person name="Bogema D.R."/>
        </authorList>
    </citation>
    <scope>NUCLEOTIDE SEQUENCE [LARGE SCALE GENOMIC DNA]</scope>
    <source>
        <strain evidence="10">ATCC PRA-425</strain>
    </source>
</reference>
<evidence type="ECO:0008006" key="12">
    <source>
        <dbReference type="Google" id="ProtNLM"/>
    </source>
</evidence>
<evidence type="ECO:0000256" key="7">
    <source>
        <dbReference type="ARBA" id="ARBA00023228"/>
    </source>
</evidence>
<evidence type="ECO:0000313" key="10">
    <source>
        <dbReference type="EMBL" id="KAF4651370.1"/>
    </source>
</evidence>
<evidence type="ECO:0000256" key="9">
    <source>
        <dbReference type="SAM" id="Phobius"/>
    </source>
</evidence>
<evidence type="ECO:0000256" key="3">
    <source>
        <dbReference type="ARBA" id="ARBA00022448"/>
    </source>
</evidence>
<feature type="transmembrane region" description="Helical" evidence="9">
    <location>
        <begin position="280"/>
        <end position="302"/>
    </location>
</feature>
<evidence type="ECO:0000313" key="11">
    <source>
        <dbReference type="Proteomes" id="UP000591131"/>
    </source>
</evidence>
<dbReference type="InterPro" id="IPR036259">
    <property type="entry name" value="MFS_trans_sf"/>
</dbReference>
<feature type="region of interest" description="Disordered" evidence="8">
    <location>
        <begin position="474"/>
        <end position="516"/>
    </location>
</feature>
<feature type="transmembrane region" description="Helical" evidence="9">
    <location>
        <begin position="226"/>
        <end position="245"/>
    </location>
</feature>
<sequence>MTGIVVVDMLSPPIHRVREGEPLPPPTSSYSILSEESHPPSPSRPPQQRLRHRFSKRVRLWGVLLVAVLVQFGAHFIKTISPLKAYYAKDPQWNPPIDSLRWGWFQSVGTLPNLILPAIGGVLVDKRWGVKLGVMFFLGVVCTGQFVFFLGTKIHIYWLALTGRFIAGLGQGCVSSLTGAIAAIYFPDKITFAIGLTESFHSLSGVVSKTTLAPVAELFHGDYSMAIMWGLFWCLVSTTVSYWWVRMSKKTRFRQMPQQHVRVKGAAIFRDFRKTLMLPLAFWVVCILHLLFSNAHRVFGHIDADYLRAKYDYSKVKSGKTAAITDSLGIVLSPLMGLAIDHMGRSAVSLPIILMIAGSVGSVGYYLLSSNLLASPDVPLLMLSFCNAITPTVLRATVPSAIQGSGALFATAYGCYEVMEAAGVFIGGWMVGLVKTMTGTYREVVLWFSVSLILAVLLSLSLLILQYRRGKNGINEGGSTTDEEEERNSLLVDRQPVPKKDAPSGPMAGTTTTATV</sequence>
<comment type="similarity">
    <text evidence="2">Belongs to the major facilitator superfamily.</text>
</comment>
<dbReference type="GO" id="GO:0005765">
    <property type="term" value="C:lysosomal membrane"/>
    <property type="evidence" value="ECO:0007669"/>
    <property type="project" value="UniProtKB-SubCell"/>
</dbReference>
<comment type="subcellular location">
    <subcellularLocation>
        <location evidence="1">Lysosome membrane</location>
        <topology evidence="1">Multi-pass membrane protein</topology>
    </subcellularLocation>
</comment>
<evidence type="ECO:0000256" key="5">
    <source>
        <dbReference type="ARBA" id="ARBA00022989"/>
    </source>
</evidence>
<accession>A0A7J6KW93</accession>
<evidence type="ECO:0000256" key="4">
    <source>
        <dbReference type="ARBA" id="ARBA00022692"/>
    </source>
</evidence>
<feature type="transmembrane region" description="Helical" evidence="9">
    <location>
        <begin position="444"/>
        <end position="465"/>
    </location>
</feature>
<evidence type="ECO:0000256" key="2">
    <source>
        <dbReference type="ARBA" id="ARBA00008335"/>
    </source>
</evidence>
<dbReference type="PANTHER" id="PTHR23512:SF3">
    <property type="entry name" value="MAJOR FACILITATOR SUPERFAMILY DOMAIN-CONTAINING PROTEIN 1"/>
    <property type="match status" value="1"/>
</dbReference>
<keyword evidence="4 9" id="KW-0812">Transmembrane</keyword>
<feature type="transmembrane region" description="Helical" evidence="9">
    <location>
        <begin position="322"/>
        <end position="340"/>
    </location>
</feature>
<feature type="transmembrane region" description="Helical" evidence="9">
    <location>
        <begin position="410"/>
        <end position="432"/>
    </location>
</feature>
<evidence type="ECO:0000256" key="6">
    <source>
        <dbReference type="ARBA" id="ARBA00023136"/>
    </source>
</evidence>
<feature type="transmembrane region" description="Helical" evidence="9">
    <location>
        <begin position="104"/>
        <end position="124"/>
    </location>
</feature>
<keyword evidence="5 9" id="KW-1133">Transmembrane helix</keyword>
<dbReference type="EMBL" id="JAAPAO010001074">
    <property type="protein sequence ID" value="KAF4651370.1"/>
    <property type="molecule type" value="Genomic_DNA"/>
</dbReference>
<name>A0A7J6KW93_PERCH</name>
<dbReference type="Gene3D" id="1.20.1250.20">
    <property type="entry name" value="MFS general substrate transporter like domains"/>
    <property type="match status" value="2"/>
</dbReference>
<gene>
    <name evidence="10" type="ORF">FOL47_000452</name>
</gene>
<protein>
    <recommendedName>
        <fullName evidence="12">Major facilitator super domain-containing protein 1</fullName>
    </recommendedName>
</protein>
<proteinExistence type="inferred from homology"/>
<feature type="transmembrane region" description="Helical" evidence="9">
    <location>
        <begin position="380"/>
        <end position="398"/>
    </location>
</feature>
<keyword evidence="6 9" id="KW-0472">Membrane</keyword>
<evidence type="ECO:0000256" key="8">
    <source>
        <dbReference type="SAM" id="MobiDB-lite"/>
    </source>
</evidence>
<feature type="region of interest" description="Disordered" evidence="8">
    <location>
        <begin position="17"/>
        <end position="49"/>
    </location>
</feature>
<dbReference type="Proteomes" id="UP000591131">
    <property type="component" value="Unassembled WGS sequence"/>
</dbReference>
<feature type="transmembrane region" description="Helical" evidence="9">
    <location>
        <begin position="58"/>
        <end position="77"/>
    </location>
</feature>
<keyword evidence="11" id="KW-1185">Reference proteome</keyword>
<evidence type="ECO:0000256" key="1">
    <source>
        <dbReference type="ARBA" id="ARBA00004155"/>
    </source>
</evidence>
<dbReference type="InterPro" id="IPR052187">
    <property type="entry name" value="MFSD1"/>
</dbReference>
<dbReference type="OrthoDB" id="424834at2759"/>
<dbReference type="PANTHER" id="PTHR23512">
    <property type="entry name" value="MAJOR FACILITATOR SUPERFAMILY DOMAIN-CONTAINING PROTEIN 1"/>
    <property type="match status" value="1"/>
</dbReference>
<organism evidence="10 11">
    <name type="scientific">Perkinsus chesapeaki</name>
    <name type="common">Clam parasite</name>
    <name type="synonym">Perkinsus andrewsi</name>
    <dbReference type="NCBI Taxonomy" id="330153"/>
    <lineage>
        <taxon>Eukaryota</taxon>
        <taxon>Sar</taxon>
        <taxon>Alveolata</taxon>
        <taxon>Perkinsozoa</taxon>
        <taxon>Perkinsea</taxon>
        <taxon>Perkinsida</taxon>
        <taxon>Perkinsidae</taxon>
        <taxon>Perkinsus</taxon>
    </lineage>
</organism>